<reference evidence="5 6" key="1">
    <citation type="submission" date="2019-12" db="EMBL/GenBank/DDBJ databases">
        <title>Strain KN286 was isolated from seawater, which was collected from Caroline Seamount in the tropical western Pacific.</title>
        <authorList>
            <person name="Wang Q."/>
        </authorList>
    </citation>
    <scope>NUCLEOTIDE SEQUENCE [LARGE SCALE GENOMIC DNA]</scope>
    <source>
        <strain evidence="5 6">KN286</strain>
    </source>
</reference>
<accession>A0A6B0U770</accession>
<dbReference type="PANTHER" id="PTHR43785">
    <property type="entry name" value="GAMMA-GLUTAMYLPUTRESCINE SYNTHETASE"/>
    <property type="match status" value="1"/>
</dbReference>
<organism evidence="5 6">
    <name type="scientific">Oceanomicrobium pacificus</name>
    <dbReference type="NCBI Taxonomy" id="2692916"/>
    <lineage>
        <taxon>Bacteria</taxon>
        <taxon>Pseudomonadati</taxon>
        <taxon>Pseudomonadota</taxon>
        <taxon>Alphaproteobacteria</taxon>
        <taxon>Rhodobacterales</taxon>
        <taxon>Paracoccaceae</taxon>
        <taxon>Oceanomicrobium</taxon>
    </lineage>
</organism>
<protein>
    <submittedName>
        <fullName evidence="5">Glutamine synthetase</fullName>
    </submittedName>
</protein>
<evidence type="ECO:0000256" key="3">
    <source>
        <dbReference type="RuleBase" id="RU000384"/>
    </source>
</evidence>
<name>A0A6B0U770_9RHOB</name>
<gene>
    <name evidence="5" type="ORF">GSH16_14775</name>
</gene>
<dbReference type="SUPFAM" id="SSF55931">
    <property type="entry name" value="Glutamine synthetase/guanido kinase"/>
    <property type="match status" value="1"/>
</dbReference>
<evidence type="ECO:0000256" key="1">
    <source>
        <dbReference type="ARBA" id="ARBA00022598"/>
    </source>
</evidence>
<dbReference type="Proteomes" id="UP000436016">
    <property type="component" value="Unassembled WGS sequence"/>
</dbReference>
<dbReference type="Gene3D" id="3.30.590.10">
    <property type="entry name" value="Glutamine synthetase/guanido kinase, catalytic domain"/>
    <property type="match status" value="1"/>
</dbReference>
<dbReference type="InterPro" id="IPR008146">
    <property type="entry name" value="Gln_synth_cat_dom"/>
</dbReference>
<dbReference type="Pfam" id="PF00120">
    <property type="entry name" value="Gln-synt_C"/>
    <property type="match status" value="1"/>
</dbReference>
<comment type="caution">
    <text evidence="5">The sequence shown here is derived from an EMBL/GenBank/DDBJ whole genome shotgun (WGS) entry which is preliminary data.</text>
</comment>
<keyword evidence="1" id="KW-0436">Ligase</keyword>
<dbReference type="RefSeq" id="WP_160856373.1">
    <property type="nucleotide sequence ID" value="NZ_WUWG01000007.1"/>
</dbReference>
<keyword evidence="6" id="KW-1185">Reference proteome</keyword>
<dbReference type="SMART" id="SM01230">
    <property type="entry name" value="Gln-synt_C"/>
    <property type="match status" value="1"/>
</dbReference>
<proteinExistence type="inferred from homology"/>
<evidence type="ECO:0000313" key="5">
    <source>
        <dbReference type="EMBL" id="MXU66711.1"/>
    </source>
</evidence>
<feature type="domain" description="GS catalytic" evidence="4">
    <location>
        <begin position="118"/>
        <end position="450"/>
    </location>
</feature>
<sequence length="450" mass="48501">MADFDTEYAAYVAEHGEPDRLELMLCDTNAILRGKWLPGGSADKLSGGSVRLPLSTYVLNINGEEVEETGFGIAVGDPDGEVTPLSGTLAPVPWADVHAAQVMVSLKEDTGEISAIDSRRILERTVERFTALGLTPVVATELEFYLTQARETADEAPVPPEHTPVAQAYDLDVCSWSEAFLQEVLDGCAAQGLPADTLIAEYGPGQFEINFLHQADAVRAADIAVQFRRLVRAVADKQGMEATFMAKPYAAEPGNSMHVHVSLVDADGTNLMAGDVEGELSPLLRQCVGGLLGSMKDLQAIFAPHMNSYRRFQMNSFAPVAANWGLDHRGAAVRIPATVGPAARLEHRISGADVNPYLALAALLGGMLDGIERDAQVPAPLDEENGPDLAENRLHANWDQAVDAFEAAPIAERIFGVDFVDAYCALRRQEISTLATQITLAEYQSYLGRL</sequence>
<dbReference type="InterPro" id="IPR014746">
    <property type="entry name" value="Gln_synth/guanido_kin_cat_dom"/>
</dbReference>
<dbReference type="GO" id="GO:0004356">
    <property type="term" value="F:glutamine synthetase activity"/>
    <property type="evidence" value="ECO:0007669"/>
    <property type="project" value="InterPro"/>
</dbReference>
<comment type="similarity">
    <text evidence="2 3">Belongs to the glutamine synthetase family.</text>
</comment>
<dbReference type="EMBL" id="WUWG01000007">
    <property type="protein sequence ID" value="MXU66711.1"/>
    <property type="molecule type" value="Genomic_DNA"/>
</dbReference>
<dbReference type="PROSITE" id="PS51987">
    <property type="entry name" value="GS_CATALYTIC"/>
    <property type="match status" value="1"/>
</dbReference>
<dbReference type="AlphaFoldDB" id="A0A6B0U770"/>
<dbReference type="GO" id="GO:0006542">
    <property type="term" value="P:glutamine biosynthetic process"/>
    <property type="evidence" value="ECO:0007669"/>
    <property type="project" value="TreeGrafter"/>
</dbReference>
<dbReference type="PANTHER" id="PTHR43785:SF12">
    <property type="entry name" value="TYPE-1 GLUTAMINE SYNTHETASE 2"/>
    <property type="match status" value="1"/>
</dbReference>
<dbReference type="GO" id="GO:0006598">
    <property type="term" value="P:polyamine catabolic process"/>
    <property type="evidence" value="ECO:0007669"/>
    <property type="project" value="TreeGrafter"/>
</dbReference>
<evidence type="ECO:0000256" key="2">
    <source>
        <dbReference type="PROSITE-ProRule" id="PRU01331"/>
    </source>
</evidence>
<evidence type="ECO:0000313" key="6">
    <source>
        <dbReference type="Proteomes" id="UP000436016"/>
    </source>
</evidence>
<evidence type="ECO:0000259" key="4">
    <source>
        <dbReference type="PROSITE" id="PS51987"/>
    </source>
</evidence>